<evidence type="ECO:0000313" key="1">
    <source>
        <dbReference type="EMBL" id="GAF01591.1"/>
    </source>
</evidence>
<gene>
    <name evidence="1" type="ORF">JCM21142_203</name>
</gene>
<reference evidence="1 2" key="1">
    <citation type="journal article" date="2014" name="Genome Announc.">
        <title>Draft Genome Sequence of Cytophaga fermentans JCM 21142T, a Facultative Anaerobe Isolated from Marine Mud.</title>
        <authorList>
            <person name="Starns D."/>
            <person name="Oshima K."/>
            <person name="Suda W."/>
            <person name="Iino T."/>
            <person name="Yuki M."/>
            <person name="Inoue J."/>
            <person name="Kitamura K."/>
            <person name="Iida T."/>
            <person name="Darby A."/>
            <person name="Hattori M."/>
            <person name="Ohkuma M."/>
        </authorList>
    </citation>
    <scope>NUCLEOTIDE SEQUENCE [LARGE SCALE GENOMIC DNA]</scope>
    <source>
        <strain evidence="1 2">JCM 21142</strain>
    </source>
</reference>
<dbReference type="AlphaFoldDB" id="W7YB48"/>
<dbReference type="STRING" id="869213.GCA_000517085_03285"/>
<name>W7YB48_9BACT</name>
<protein>
    <submittedName>
        <fullName evidence="1">Uncharacterized protein</fullName>
    </submittedName>
</protein>
<proteinExistence type="predicted"/>
<keyword evidence="2" id="KW-1185">Reference proteome</keyword>
<comment type="caution">
    <text evidence="1">The sequence shown here is derived from an EMBL/GenBank/DDBJ whole genome shotgun (WGS) entry which is preliminary data.</text>
</comment>
<accession>W7YB48</accession>
<dbReference type="Proteomes" id="UP000019402">
    <property type="component" value="Unassembled WGS sequence"/>
</dbReference>
<dbReference type="EMBL" id="BAMD01000002">
    <property type="protein sequence ID" value="GAF01591.1"/>
    <property type="molecule type" value="Genomic_DNA"/>
</dbReference>
<dbReference type="OrthoDB" id="1122617at2"/>
<evidence type="ECO:0000313" key="2">
    <source>
        <dbReference type="Proteomes" id="UP000019402"/>
    </source>
</evidence>
<organism evidence="1 2">
    <name type="scientific">Saccharicrinis fermentans DSM 9555 = JCM 21142</name>
    <dbReference type="NCBI Taxonomy" id="869213"/>
    <lineage>
        <taxon>Bacteria</taxon>
        <taxon>Pseudomonadati</taxon>
        <taxon>Bacteroidota</taxon>
        <taxon>Bacteroidia</taxon>
        <taxon>Marinilabiliales</taxon>
        <taxon>Marinilabiliaceae</taxon>
        <taxon>Saccharicrinis</taxon>
    </lineage>
</organism>
<dbReference type="Gene3D" id="3.30.450.20">
    <property type="entry name" value="PAS domain"/>
    <property type="match status" value="1"/>
</dbReference>
<dbReference type="RefSeq" id="WP_027472724.1">
    <property type="nucleotide sequence ID" value="NZ_BAMD01000002.1"/>
</dbReference>
<sequence>MLEKEKYNESPNLEGAIGYWMYNVQEDTLRLPQRIKHILGLNKYSQCAFSSFKSIIIGADIPRFVKGFNAWINGDTSKIIQVRIVDSNNIVRVIQIKGHLRTDIRNSEMVLYGAYINISYWTN</sequence>